<dbReference type="AlphaFoldDB" id="A0A918BEG3"/>
<dbReference type="Gene3D" id="3.40.50.620">
    <property type="entry name" value="HUPs"/>
    <property type="match status" value="2"/>
</dbReference>
<evidence type="ECO:0000256" key="1">
    <source>
        <dbReference type="ARBA" id="ARBA00008791"/>
    </source>
</evidence>
<reference evidence="3" key="2">
    <citation type="submission" date="2020-09" db="EMBL/GenBank/DDBJ databases">
        <authorList>
            <person name="Sun Q."/>
            <person name="Ohkuma M."/>
        </authorList>
    </citation>
    <scope>NUCLEOTIDE SEQUENCE</scope>
    <source>
        <strain evidence="3">JCM 3131</strain>
    </source>
</reference>
<dbReference type="InterPro" id="IPR006015">
    <property type="entry name" value="Universal_stress_UspA"/>
</dbReference>
<organism evidence="3 4">
    <name type="scientific">Streptomyces ruber</name>
    <dbReference type="NCBI Taxonomy" id="83378"/>
    <lineage>
        <taxon>Bacteria</taxon>
        <taxon>Bacillati</taxon>
        <taxon>Actinomycetota</taxon>
        <taxon>Actinomycetes</taxon>
        <taxon>Kitasatosporales</taxon>
        <taxon>Streptomycetaceae</taxon>
        <taxon>Streptomyces</taxon>
    </lineage>
</organism>
<accession>A0A918BEG3</accession>
<proteinExistence type="inferred from homology"/>
<dbReference type="Proteomes" id="UP000620156">
    <property type="component" value="Unassembled WGS sequence"/>
</dbReference>
<evidence type="ECO:0000259" key="2">
    <source>
        <dbReference type="Pfam" id="PF00582"/>
    </source>
</evidence>
<feature type="domain" description="UspA" evidence="2">
    <location>
        <begin position="152"/>
        <end position="292"/>
    </location>
</feature>
<protein>
    <submittedName>
        <fullName evidence="3">Universal stress protein</fullName>
    </submittedName>
</protein>
<evidence type="ECO:0000313" key="4">
    <source>
        <dbReference type="Proteomes" id="UP000620156"/>
    </source>
</evidence>
<dbReference type="PANTHER" id="PTHR46553">
    <property type="entry name" value="ADENINE NUCLEOTIDE ALPHA HYDROLASES-LIKE SUPERFAMILY PROTEIN"/>
    <property type="match status" value="1"/>
</dbReference>
<sequence length="293" mass="29847">MGTMSGSVVVGVDGSASSLDAVAYAAREAAYRKATLRVVHALARPSAHLPLGATLPEATRMRLRTVAGRLVEDAVRAARALVPDVDVFGVVLPGGPVPVLRAESRTADLVVVGSRGLGGLGVPLLGSTATGLAAHGRCPVLVVRERADPAGPIVLGVDGSPAGAAAVRFALDEAALHGADVVAVHAWTTWNAPMPPPQDPALPYANRPGALAAAEERLLAEALAGTCEQYPDVKVEHKAVHGPTRQALIEASRSARLTVVGSRGHGGFTGLLLGSVSHTVLHHAHSPVAVVRG</sequence>
<dbReference type="Pfam" id="PF00582">
    <property type="entry name" value="Usp"/>
    <property type="match status" value="2"/>
</dbReference>
<comment type="caution">
    <text evidence="3">The sequence shown here is derived from an EMBL/GenBank/DDBJ whole genome shotgun (WGS) entry which is preliminary data.</text>
</comment>
<reference evidence="3" key="1">
    <citation type="journal article" date="2014" name="Int. J. Syst. Evol. Microbiol.">
        <title>Complete genome sequence of Corynebacterium casei LMG S-19264T (=DSM 44701T), isolated from a smear-ripened cheese.</title>
        <authorList>
            <consortium name="US DOE Joint Genome Institute (JGI-PGF)"/>
            <person name="Walter F."/>
            <person name="Albersmeier A."/>
            <person name="Kalinowski J."/>
            <person name="Ruckert C."/>
        </authorList>
    </citation>
    <scope>NUCLEOTIDE SEQUENCE</scope>
    <source>
        <strain evidence="3">JCM 3131</strain>
    </source>
</reference>
<dbReference type="PRINTS" id="PR01438">
    <property type="entry name" value="UNVRSLSTRESS"/>
</dbReference>
<dbReference type="EMBL" id="BMQK01000006">
    <property type="protein sequence ID" value="GGQ61303.1"/>
    <property type="molecule type" value="Genomic_DNA"/>
</dbReference>
<comment type="similarity">
    <text evidence="1">Belongs to the universal stress protein A family.</text>
</comment>
<evidence type="ECO:0000313" key="3">
    <source>
        <dbReference type="EMBL" id="GGQ61303.1"/>
    </source>
</evidence>
<keyword evidence="4" id="KW-1185">Reference proteome</keyword>
<name>A0A918BEG3_9ACTN</name>
<feature type="domain" description="UspA" evidence="2">
    <location>
        <begin position="6"/>
        <end position="144"/>
    </location>
</feature>
<gene>
    <name evidence="3" type="ORF">GCM10010145_34320</name>
</gene>
<dbReference type="PANTHER" id="PTHR46553:SF3">
    <property type="entry name" value="ADENINE NUCLEOTIDE ALPHA HYDROLASES-LIKE SUPERFAMILY PROTEIN"/>
    <property type="match status" value="1"/>
</dbReference>
<dbReference type="InterPro" id="IPR014729">
    <property type="entry name" value="Rossmann-like_a/b/a_fold"/>
</dbReference>
<dbReference type="SUPFAM" id="SSF52402">
    <property type="entry name" value="Adenine nucleotide alpha hydrolases-like"/>
    <property type="match status" value="2"/>
</dbReference>
<dbReference type="InterPro" id="IPR006016">
    <property type="entry name" value="UspA"/>
</dbReference>